<reference evidence="2 3" key="1">
    <citation type="submission" date="2019-05" db="EMBL/GenBank/DDBJ databases">
        <title>Draft genome sequence of Pelagicola sp. DSW4-44.</title>
        <authorList>
            <person name="Oh J."/>
        </authorList>
    </citation>
    <scope>NUCLEOTIDE SEQUENCE [LARGE SCALE GENOMIC DNA]</scope>
    <source>
        <strain evidence="2 3">DSW4-44</strain>
    </source>
</reference>
<evidence type="ECO:0000313" key="4">
    <source>
        <dbReference type="Proteomes" id="UP000441586"/>
    </source>
</evidence>
<protein>
    <submittedName>
        <fullName evidence="1">Type VI secretion system-associated protein TagF</fullName>
    </submittedName>
</protein>
<dbReference type="Proteomes" id="UP000305041">
    <property type="component" value="Unassembled WGS sequence"/>
</dbReference>
<dbReference type="PIRSF" id="PIRSF029287">
    <property type="entry name" value="UCP029287"/>
    <property type="match status" value="1"/>
</dbReference>
<dbReference type="AlphaFoldDB" id="A0A5R8ZBE9"/>
<organism evidence="1 4">
    <name type="scientific">Parasedimentitalea maritima</name>
    <dbReference type="NCBI Taxonomy" id="2578117"/>
    <lineage>
        <taxon>Bacteria</taxon>
        <taxon>Pseudomonadati</taxon>
        <taxon>Pseudomonadota</taxon>
        <taxon>Alphaproteobacteria</taxon>
        <taxon>Rhodobacterales</taxon>
        <taxon>Paracoccaceae</taxon>
        <taxon>Parasedimentitalea</taxon>
    </lineage>
</organism>
<dbReference type="InterPro" id="IPR038225">
    <property type="entry name" value="TagF_sf"/>
</dbReference>
<evidence type="ECO:0000313" key="2">
    <source>
        <dbReference type="EMBL" id="TLP62595.1"/>
    </source>
</evidence>
<name>A0A5R8ZBE9_9RHOB</name>
<gene>
    <name evidence="1" type="primary">tagF</name>
    <name evidence="2" type="ORF">FEE96_12695</name>
    <name evidence="1" type="ORF">GP644_12365</name>
</gene>
<dbReference type="Pfam" id="PF09867">
    <property type="entry name" value="TagF_N"/>
    <property type="match status" value="1"/>
</dbReference>
<dbReference type="Gene3D" id="3.40.1730.10">
    <property type="entry name" value="pa0076 domain"/>
    <property type="match status" value="1"/>
</dbReference>
<dbReference type="InterPro" id="IPR017748">
    <property type="entry name" value="TagF"/>
</dbReference>
<evidence type="ECO:0000313" key="3">
    <source>
        <dbReference type="Proteomes" id="UP000305041"/>
    </source>
</evidence>
<dbReference type="EMBL" id="WSFO01000007">
    <property type="protein sequence ID" value="KAE9629209.1"/>
    <property type="molecule type" value="Genomic_DNA"/>
</dbReference>
<accession>A0A6A4RHA8</accession>
<dbReference type="OrthoDB" id="9801841at2"/>
<comment type="caution">
    <text evidence="1">The sequence shown here is derived from an EMBL/GenBank/DDBJ whole genome shotgun (WGS) entry which is preliminary data.</text>
</comment>
<evidence type="ECO:0000313" key="1">
    <source>
        <dbReference type="EMBL" id="KAE9629209.1"/>
    </source>
</evidence>
<keyword evidence="3" id="KW-1185">Reference proteome</keyword>
<accession>A0A5R8ZBE9</accession>
<dbReference type="Proteomes" id="UP000441586">
    <property type="component" value="Unassembled WGS sequence"/>
</dbReference>
<dbReference type="EMBL" id="VAUA01000006">
    <property type="protein sequence ID" value="TLP62595.1"/>
    <property type="molecule type" value="Genomic_DNA"/>
</dbReference>
<sequence length="227" mass="24053">MAMGFGAFGKMPSVGDFFRIAPAPGFVRVWDDWLQGVLLAGQGSHGPYWDGYYMSAPIWRFTLSPGLAGVEKVIGVLMPSVDRVGRRFPLTLMAALPTPGPAALAHLAESALFERLEDLALAALEDSMTRDKLASDLAEIPIPAPRVHPPLRGAEGCMVMTGADSTAALPSLLAGDLLGQKFSGASLWTTILDGVPRLMISQGLPRGNAAMGLFDLAAPIWSEARPL</sequence>
<proteinExistence type="predicted"/>
<dbReference type="NCBIfam" id="TIGR03373">
    <property type="entry name" value="VI_minor_4"/>
    <property type="match status" value="1"/>
</dbReference>
<reference evidence="1 4" key="2">
    <citation type="submission" date="2019-12" db="EMBL/GenBank/DDBJ databases">
        <authorList>
            <person name="Zhang Y.-J."/>
        </authorList>
    </citation>
    <scope>NUCLEOTIDE SEQUENCE [LARGE SCALE GENOMIC DNA]</scope>
    <source>
        <strain evidence="1 4">H18S-6</strain>
    </source>
</reference>